<dbReference type="Gene3D" id="3.40.630.40">
    <property type="entry name" value="Zn-dependent exopeptidases"/>
    <property type="match status" value="1"/>
</dbReference>
<reference evidence="5 7" key="2">
    <citation type="submission" date="2019-09" db="EMBL/GenBank/DDBJ databases">
        <title>A bacterium isolated from glacier soil.</title>
        <authorList>
            <person name="Liu Q."/>
        </authorList>
    </citation>
    <scope>NUCLEOTIDE SEQUENCE [LARGE SCALE GENOMIC DNA]</scope>
    <source>
        <strain evidence="5 7">MDT1-10-3</strain>
    </source>
</reference>
<dbReference type="PANTHER" id="PTHR30404:SF7">
    <property type="entry name" value="CELL WALL AMIDASE LYTH-RELATED"/>
    <property type="match status" value="1"/>
</dbReference>
<sequence length="331" mass="36446">MPLRFLVSLLLGFCLSTLVAPAQKKASPLAGKVICLDAGHGGTAQTDHYRVGPTGEREEWINLRVALHLQKLLEEKGATVLMTRTADDNISFDDRVKLAVQNKAQVFLSIHHNATADSSANFPIIYYHGYASENVASVTLAKKVAQALVKHLYQAKVPVTIASDHTIFPTAGAKVLRDTYGIPAVIAEASFFTNAPEEARLKDPAYNHQEALALVAALEAFFGKEPQKILPKNSLHTLPPFKAAVEAERMGATAKRWKQDYQQGLALMKSKDAASQQQAYELFSRSVRSFPDSYLAAACHRHRATLLKRLGKPAEAKQEALRAKEFYVELR</sequence>
<dbReference type="Proteomes" id="UP001570846">
    <property type="component" value="Unassembled WGS sequence"/>
</dbReference>
<proteinExistence type="predicted"/>
<keyword evidence="8" id="KW-1185">Reference proteome</keyword>
<dbReference type="EMBL" id="JBGOGF010000008">
    <property type="protein sequence ID" value="MFA1772567.1"/>
    <property type="molecule type" value="Genomic_DNA"/>
</dbReference>
<dbReference type="SMART" id="SM00646">
    <property type="entry name" value="Ami_3"/>
    <property type="match status" value="1"/>
</dbReference>
<evidence type="ECO:0000313" key="8">
    <source>
        <dbReference type="Proteomes" id="UP001570846"/>
    </source>
</evidence>
<evidence type="ECO:0000313" key="6">
    <source>
        <dbReference type="EMBL" id="MFA1772567.1"/>
    </source>
</evidence>
<reference evidence="5 7" key="1">
    <citation type="submission" date="2019-07" db="EMBL/GenBank/DDBJ databases">
        <authorList>
            <person name="Qu J.-H."/>
        </authorList>
    </citation>
    <scope>NUCLEOTIDE SEQUENCE [LARGE SCALE GENOMIC DNA]</scope>
    <source>
        <strain evidence="5 7">MDT1-10-3</strain>
    </source>
</reference>
<dbReference type="Pfam" id="PF01520">
    <property type="entry name" value="Amidase_3"/>
    <property type="match status" value="1"/>
</dbReference>
<gene>
    <name evidence="6" type="ORF">ACD591_14795</name>
    <name evidence="5" type="ORF">FOE74_04530</name>
</gene>
<evidence type="ECO:0000256" key="2">
    <source>
        <dbReference type="ARBA" id="ARBA00011901"/>
    </source>
</evidence>
<feature type="chain" id="PRO_5024445813" description="N-acetylmuramoyl-L-alanine amidase" evidence="3">
    <location>
        <begin position="23"/>
        <end position="331"/>
    </location>
</feature>
<comment type="caution">
    <text evidence="5">The sequence shown here is derived from an EMBL/GenBank/DDBJ whole genome shotgun (WGS) entry which is preliminary data.</text>
</comment>
<evidence type="ECO:0000313" key="7">
    <source>
        <dbReference type="Proteomes" id="UP000323866"/>
    </source>
</evidence>
<dbReference type="EMBL" id="VKKZ01000010">
    <property type="protein sequence ID" value="KAA6437771.1"/>
    <property type="molecule type" value="Genomic_DNA"/>
</dbReference>
<accession>A0A5M8QRB7</accession>
<dbReference type="CDD" id="cd02696">
    <property type="entry name" value="MurNAc-LAA"/>
    <property type="match status" value="1"/>
</dbReference>
<organism evidence="5 7">
    <name type="scientific">Rufibacter glacialis</name>
    <dbReference type="NCBI Taxonomy" id="1259555"/>
    <lineage>
        <taxon>Bacteria</taxon>
        <taxon>Pseudomonadati</taxon>
        <taxon>Bacteroidota</taxon>
        <taxon>Cytophagia</taxon>
        <taxon>Cytophagales</taxon>
        <taxon>Hymenobacteraceae</taxon>
        <taxon>Rufibacter</taxon>
    </lineage>
</organism>
<dbReference type="RefSeq" id="WP_149097391.1">
    <property type="nucleotide sequence ID" value="NZ_BMMG01000001.1"/>
</dbReference>
<dbReference type="EC" id="3.5.1.28" evidence="2"/>
<protein>
    <recommendedName>
        <fullName evidence="2">N-acetylmuramoyl-L-alanine amidase</fullName>
        <ecNumber evidence="2">3.5.1.28</ecNumber>
    </recommendedName>
</protein>
<dbReference type="SUPFAM" id="SSF53187">
    <property type="entry name" value="Zn-dependent exopeptidases"/>
    <property type="match status" value="1"/>
</dbReference>
<dbReference type="GO" id="GO:0009253">
    <property type="term" value="P:peptidoglycan catabolic process"/>
    <property type="evidence" value="ECO:0007669"/>
    <property type="project" value="InterPro"/>
</dbReference>
<evidence type="ECO:0000313" key="5">
    <source>
        <dbReference type="EMBL" id="KAA6437771.1"/>
    </source>
</evidence>
<dbReference type="Proteomes" id="UP000323866">
    <property type="component" value="Unassembled WGS sequence"/>
</dbReference>
<dbReference type="InterPro" id="IPR050695">
    <property type="entry name" value="N-acetylmuramoyl_amidase_3"/>
</dbReference>
<dbReference type="PANTHER" id="PTHR30404">
    <property type="entry name" value="N-ACETYLMURAMOYL-L-ALANINE AMIDASE"/>
    <property type="match status" value="1"/>
</dbReference>
<dbReference type="GO" id="GO:0030288">
    <property type="term" value="C:outer membrane-bounded periplasmic space"/>
    <property type="evidence" value="ECO:0007669"/>
    <property type="project" value="TreeGrafter"/>
</dbReference>
<evidence type="ECO:0000256" key="1">
    <source>
        <dbReference type="ARBA" id="ARBA00001561"/>
    </source>
</evidence>
<dbReference type="GO" id="GO:0008745">
    <property type="term" value="F:N-acetylmuramoyl-L-alanine amidase activity"/>
    <property type="evidence" value="ECO:0007669"/>
    <property type="project" value="UniProtKB-EC"/>
</dbReference>
<evidence type="ECO:0000256" key="3">
    <source>
        <dbReference type="SAM" id="SignalP"/>
    </source>
</evidence>
<feature type="signal peptide" evidence="3">
    <location>
        <begin position="1"/>
        <end position="22"/>
    </location>
</feature>
<evidence type="ECO:0000259" key="4">
    <source>
        <dbReference type="SMART" id="SM00646"/>
    </source>
</evidence>
<feature type="domain" description="MurNAc-LAA" evidence="4">
    <location>
        <begin position="96"/>
        <end position="219"/>
    </location>
</feature>
<reference evidence="6 8" key="3">
    <citation type="submission" date="2024-08" db="EMBL/GenBank/DDBJ databases">
        <authorList>
            <person name="Wei W."/>
        </authorList>
    </citation>
    <scope>NUCLEOTIDE SEQUENCE [LARGE SCALE GENOMIC DNA]</scope>
    <source>
        <strain evidence="6 8">XU2</strain>
    </source>
</reference>
<name>A0A5M8QRB7_9BACT</name>
<comment type="catalytic activity">
    <reaction evidence="1">
        <text>Hydrolyzes the link between N-acetylmuramoyl residues and L-amino acid residues in certain cell-wall glycopeptides.</text>
        <dbReference type="EC" id="3.5.1.28"/>
    </reaction>
</comment>
<dbReference type="AlphaFoldDB" id="A0A5M8QRB7"/>
<dbReference type="OrthoDB" id="9772024at2"/>
<dbReference type="InterPro" id="IPR002508">
    <property type="entry name" value="MurNAc-LAA_cat"/>
</dbReference>
<keyword evidence="3" id="KW-0732">Signal</keyword>